<keyword evidence="3" id="KW-1185">Reference proteome</keyword>
<evidence type="ECO:0000259" key="1">
    <source>
        <dbReference type="PROSITE" id="PS51186"/>
    </source>
</evidence>
<dbReference type="AlphaFoldDB" id="A0A4R0KJR1"/>
<organism evidence="2 3">
    <name type="scientific">Kribbella pittospori</name>
    <dbReference type="NCBI Taxonomy" id="722689"/>
    <lineage>
        <taxon>Bacteria</taxon>
        <taxon>Bacillati</taxon>
        <taxon>Actinomycetota</taxon>
        <taxon>Actinomycetes</taxon>
        <taxon>Propionibacteriales</taxon>
        <taxon>Kribbellaceae</taxon>
        <taxon>Kribbella</taxon>
    </lineage>
</organism>
<keyword evidence="2" id="KW-0808">Transferase</keyword>
<dbReference type="PANTHER" id="PTHR43441:SF2">
    <property type="entry name" value="FAMILY ACETYLTRANSFERASE, PUTATIVE (AFU_ORTHOLOGUE AFUA_7G00850)-RELATED"/>
    <property type="match status" value="1"/>
</dbReference>
<dbReference type="InterPro" id="IPR051908">
    <property type="entry name" value="Ribosomal_N-acetyltransferase"/>
</dbReference>
<protein>
    <submittedName>
        <fullName evidence="2">N-acetyltransferase</fullName>
    </submittedName>
</protein>
<proteinExistence type="predicted"/>
<dbReference type="SUPFAM" id="SSF55729">
    <property type="entry name" value="Acyl-CoA N-acyltransferases (Nat)"/>
    <property type="match status" value="1"/>
</dbReference>
<evidence type="ECO:0000313" key="2">
    <source>
        <dbReference type="EMBL" id="TCC60449.1"/>
    </source>
</evidence>
<dbReference type="InterPro" id="IPR016181">
    <property type="entry name" value="Acyl_CoA_acyltransferase"/>
</dbReference>
<dbReference type="OrthoDB" id="3533156at2"/>
<dbReference type="Gene3D" id="3.40.630.30">
    <property type="match status" value="1"/>
</dbReference>
<dbReference type="InterPro" id="IPR000182">
    <property type="entry name" value="GNAT_dom"/>
</dbReference>
<dbReference type="Pfam" id="PF13302">
    <property type="entry name" value="Acetyltransf_3"/>
    <property type="match status" value="1"/>
</dbReference>
<gene>
    <name evidence="2" type="ORF">E0H73_21190</name>
</gene>
<dbReference type="Proteomes" id="UP000291144">
    <property type="component" value="Unassembled WGS sequence"/>
</dbReference>
<accession>A0A4R0KJR1</accession>
<dbReference type="EMBL" id="SJKB01000006">
    <property type="protein sequence ID" value="TCC60449.1"/>
    <property type="molecule type" value="Genomic_DNA"/>
</dbReference>
<dbReference type="PANTHER" id="PTHR43441">
    <property type="entry name" value="RIBOSOMAL-PROTEIN-SERINE ACETYLTRANSFERASE"/>
    <property type="match status" value="1"/>
</dbReference>
<dbReference type="RefSeq" id="WP_131359107.1">
    <property type="nucleotide sequence ID" value="NZ_SJKB01000006.1"/>
</dbReference>
<feature type="domain" description="N-acetyltransferase" evidence="1">
    <location>
        <begin position="7"/>
        <end position="170"/>
    </location>
</feature>
<name>A0A4R0KJR1_9ACTN</name>
<dbReference type="PROSITE" id="PS51186">
    <property type="entry name" value="GNAT"/>
    <property type="match status" value="1"/>
</dbReference>
<reference evidence="2 3" key="1">
    <citation type="submission" date="2019-02" db="EMBL/GenBank/DDBJ databases">
        <title>Kribbella capetownensis sp. nov. and Kribbella speibonae sp. nov., isolated from soil.</title>
        <authorList>
            <person name="Curtis S.M."/>
            <person name="Norton I."/>
            <person name="Everest G.J."/>
            <person name="Meyers P.R."/>
        </authorList>
    </citation>
    <scope>NUCLEOTIDE SEQUENCE [LARGE SCALE GENOMIC DNA]</scope>
    <source>
        <strain evidence="2 3">NRRL B-24813</strain>
    </source>
</reference>
<comment type="caution">
    <text evidence="2">The sequence shown here is derived from an EMBL/GenBank/DDBJ whole genome shotgun (WGS) entry which is preliminary data.</text>
</comment>
<dbReference type="GO" id="GO:1990189">
    <property type="term" value="F:protein N-terminal-serine acetyltransferase activity"/>
    <property type="evidence" value="ECO:0007669"/>
    <property type="project" value="TreeGrafter"/>
</dbReference>
<sequence length="179" mass="20564">MLIGEEVVLRPVRERDLDAFITAHTDLSNRGEFFPLGVRSEPVLRRQYADTGFWEREEGTLLIWNSDDVMVGHIEFFKSVNYWDAYELSYQLYSSEYAGRGYTTEAVRLLVEYLFGAKKVNRLSLVIVPGNTPSRRIAEKCGFQLEGTARGAFFNNGHNVDVLIYALLRDDPRPWHNPG</sequence>
<dbReference type="GO" id="GO:0005737">
    <property type="term" value="C:cytoplasm"/>
    <property type="evidence" value="ECO:0007669"/>
    <property type="project" value="TreeGrafter"/>
</dbReference>
<evidence type="ECO:0000313" key="3">
    <source>
        <dbReference type="Proteomes" id="UP000291144"/>
    </source>
</evidence>
<dbReference type="GO" id="GO:0008999">
    <property type="term" value="F:protein-N-terminal-alanine acetyltransferase activity"/>
    <property type="evidence" value="ECO:0007669"/>
    <property type="project" value="TreeGrafter"/>
</dbReference>